<dbReference type="CDD" id="cd00198">
    <property type="entry name" value="vWFA"/>
    <property type="match status" value="1"/>
</dbReference>
<evidence type="ECO:0000256" key="1">
    <source>
        <dbReference type="SAM" id="Phobius"/>
    </source>
</evidence>
<sequence length="767" mass="85556">MQYTQPNFITALEDGTFSFAYGISPYIFVLLVILITACVWFTYYKTTRPLSTPWKTFFIGVRSSVLILILFCLLRPVITTLQISPQETYLGVLIDDSQSMSIEDLENGESRQSAVQRALFENGLLEELSESFQVRIFRFDKEAQRIAGSEELNEEGTSSSLLQALEYVDDQLSGLPLGGLVLISDGADNSDTDPLVKAQEFGARQVPVFTIGVGQEDIPQDVGIVDVSAAKTVLAGSVFSIQVAINHKGYEGQEIEISVMDGDNEVVSDIVTLGPEGVARRYDLEITPQRPELIVYDLNVELQQGEIIHENNSYSFLVDNTEKEALDVLYIEGHPRNEYKFIRRAVEGDSSLRMATYLQTGPEKFYRQGIESATELSGGFPEDREALYQYEAIVLGDIESGFFDADQLQMIEDFVAERGGGLLMSGMVDEEFIGTPVADILPITLVEEGFLPAHLRGGIRRGDHPTGELYYPRLTNSGEFSPLLRLSADDSENLALWRQLPELQGVFVTGRVKPGATVLIEHPLLQYQNQALPILVSQRYGSGRSMAITTASSWRWQMMLPSVDESHEILWRQLLRWLTVSAPERISIEFDREFYNVGDVVNVKATVLNDEYEADNDATLWMQTEDPLAQFTDTPMEWDIEEDGVYRSSFEVVDEGVYNLLVDVASSAGEASSSASEKRAAFVVTPSLREYTNAGLDKGLLGRISEASGGSYFDLESASALSDAIEFTPNAYSREVQIDLWDRPWLLALLILLLCIDWITRRIKGLS</sequence>
<keyword evidence="1" id="KW-0812">Transmembrane</keyword>
<evidence type="ECO:0000313" key="2">
    <source>
        <dbReference type="EMBL" id="PCJ25330.1"/>
    </source>
</evidence>
<protein>
    <recommendedName>
        <fullName evidence="4">VWFA domain-containing protein</fullName>
    </recommendedName>
</protein>
<gene>
    <name evidence="2" type="ORF">COA96_07600</name>
</gene>
<dbReference type="Gene3D" id="3.40.50.410">
    <property type="entry name" value="von Willebrand factor, type A domain"/>
    <property type="match status" value="1"/>
</dbReference>
<accession>A0A2A5B1T4</accession>
<comment type="caution">
    <text evidence="2">The sequence shown here is derived from an EMBL/GenBank/DDBJ whole genome shotgun (WGS) entry which is preliminary data.</text>
</comment>
<dbReference type="PANTHER" id="PTHR37947">
    <property type="entry name" value="BLL2462 PROTEIN"/>
    <property type="match status" value="1"/>
</dbReference>
<reference evidence="3" key="1">
    <citation type="submission" date="2017-08" db="EMBL/GenBank/DDBJ databases">
        <title>A dynamic microbial community with high functional redundancy inhabits the cold, oxic subseafloor aquifer.</title>
        <authorList>
            <person name="Tully B.J."/>
            <person name="Wheat C.G."/>
            <person name="Glazer B.T."/>
            <person name="Huber J.A."/>
        </authorList>
    </citation>
    <scope>NUCLEOTIDE SEQUENCE [LARGE SCALE GENOMIC DNA]</scope>
</reference>
<name>A0A2A5B1T4_9GAMM</name>
<dbReference type="SUPFAM" id="SSF52317">
    <property type="entry name" value="Class I glutamine amidotransferase-like"/>
    <property type="match status" value="1"/>
</dbReference>
<evidence type="ECO:0008006" key="4">
    <source>
        <dbReference type="Google" id="ProtNLM"/>
    </source>
</evidence>
<keyword evidence="1" id="KW-1133">Transmembrane helix</keyword>
<dbReference type="PANTHER" id="PTHR37947:SF1">
    <property type="entry name" value="BLL2462 PROTEIN"/>
    <property type="match status" value="1"/>
</dbReference>
<dbReference type="InterPro" id="IPR036465">
    <property type="entry name" value="vWFA_dom_sf"/>
</dbReference>
<dbReference type="AlphaFoldDB" id="A0A2A5B1T4"/>
<dbReference type="Gene3D" id="3.40.50.880">
    <property type="match status" value="1"/>
</dbReference>
<dbReference type="InterPro" id="IPR029062">
    <property type="entry name" value="Class_I_gatase-like"/>
</dbReference>
<evidence type="ECO:0000313" key="3">
    <source>
        <dbReference type="Proteomes" id="UP000218327"/>
    </source>
</evidence>
<dbReference type="EMBL" id="NVVJ01000018">
    <property type="protein sequence ID" value="PCJ25330.1"/>
    <property type="molecule type" value="Genomic_DNA"/>
</dbReference>
<proteinExistence type="predicted"/>
<feature type="transmembrane region" description="Helical" evidence="1">
    <location>
        <begin position="23"/>
        <end position="44"/>
    </location>
</feature>
<keyword evidence="1" id="KW-0472">Membrane</keyword>
<feature type="transmembrane region" description="Helical" evidence="1">
    <location>
        <begin position="56"/>
        <end position="78"/>
    </location>
</feature>
<organism evidence="2 3">
    <name type="scientific">SAR86 cluster bacterium</name>
    <dbReference type="NCBI Taxonomy" id="2030880"/>
    <lineage>
        <taxon>Bacteria</taxon>
        <taxon>Pseudomonadati</taxon>
        <taxon>Pseudomonadota</taxon>
        <taxon>Gammaproteobacteria</taxon>
        <taxon>SAR86 cluster</taxon>
    </lineage>
</organism>
<dbReference type="Proteomes" id="UP000218327">
    <property type="component" value="Unassembled WGS sequence"/>
</dbReference>
<dbReference type="SUPFAM" id="SSF53300">
    <property type="entry name" value="vWA-like"/>
    <property type="match status" value="1"/>
</dbReference>